<comment type="cofactor">
    <cofactor evidence="7">
        <name>Zn(2+)</name>
        <dbReference type="ChEBI" id="CHEBI:29105"/>
    </cofactor>
    <text evidence="7">Binds 3 Zn(2+) ions.</text>
</comment>
<dbReference type="NCBIfam" id="NF002196">
    <property type="entry name" value="PRK01060.1-1"/>
    <property type="match status" value="1"/>
</dbReference>
<dbReference type="GO" id="GO:0008270">
    <property type="term" value="F:zinc ion binding"/>
    <property type="evidence" value="ECO:0007669"/>
    <property type="project" value="UniProtKB-UniRule"/>
</dbReference>
<dbReference type="RefSeq" id="WP_115558087.1">
    <property type="nucleotide sequence ID" value="NZ_CP031376.1"/>
</dbReference>
<dbReference type="FunFam" id="3.20.20.150:FF:000001">
    <property type="entry name" value="Probable endonuclease 4"/>
    <property type="match status" value="1"/>
</dbReference>
<dbReference type="PANTHER" id="PTHR21445:SF0">
    <property type="entry name" value="APURINIC-APYRIMIDINIC ENDONUCLEASE"/>
    <property type="match status" value="1"/>
</dbReference>
<dbReference type="PROSITE" id="PS51432">
    <property type="entry name" value="AP_NUCLEASE_F2_4"/>
    <property type="match status" value="1"/>
</dbReference>
<dbReference type="Pfam" id="PF01261">
    <property type="entry name" value="AP_endonuc_2"/>
    <property type="match status" value="1"/>
</dbReference>
<dbReference type="EMBL" id="CP031376">
    <property type="protein sequence ID" value="AXK51177.1"/>
    <property type="molecule type" value="Genomic_DNA"/>
</dbReference>
<keyword evidence="2 7" id="KW-0479">Metal-binding</keyword>
<dbReference type="KEGG" id="salx:SALLE_v1c05030"/>
<feature type="domain" description="Xylose isomerase-like TIM barrel" evidence="8">
    <location>
        <begin position="28"/>
        <end position="288"/>
    </location>
</feature>
<dbReference type="Proteomes" id="UP000254792">
    <property type="component" value="Chromosome"/>
</dbReference>
<feature type="binding site" evidence="7">
    <location>
        <position position="269"/>
    </location>
    <ligand>
        <name>Zn(2+)</name>
        <dbReference type="ChEBI" id="CHEBI:29105"/>
        <label>2</label>
    </ligand>
</feature>
<dbReference type="PROSITE" id="PS00731">
    <property type="entry name" value="AP_NUCLEASE_F2_3"/>
    <property type="match status" value="1"/>
</dbReference>
<keyword evidence="7 9" id="KW-0255">Endonuclease</keyword>
<dbReference type="Gene3D" id="3.20.20.150">
    <property type="entry name" value="Divalent-metal-dependent TIM barrel enzymes"/>
    <property type="match status" value="1"/>
</dbReference>
<evidence type="ECO:0000256" key="3">
    <source>
        <dbReference type="ARBA" id="ARBA00022763"/>
    </source>
</evidence>
<accession>A0A345Z3J8</accession>
<reference evidence="9 10" key="1">
    <citation type="submission" date="2018-07" db="EMBL/GenBank/DDBJ databases">
        <title>Complete genome sequence of Spiroplasma alleghenense PLHS-1 (ATCC 51752).</title>
        <authorList>
            <person name="Chou L."/>
            <person name="Lee T.-Y."/>
            <person name="Tsai Y.-M."/>
            <person name="Kuo C.-H."/>
        </authorList>
    </citation>
    <scope>NUCLEOTIDE SEQUENCE [LARGE SCALE GENOMIC DNA]</scope>
    <source>
        <strain evidence="9 10">PLHS-1</strain>
    </source>
</reference>
<gene>
    <name evidence="7 9" type="primary">nfo</name>
    <name evidence="9" type="ORF">SALLE_v1c05030</name>
</gene>
<feature type="binding site" evidence="7">
    <location>
        <position position="239"/>
    </location>
    <ligand>
        <name>Zn(2+)</name>
        <dbReference type="ChEBI" id="CHEBI:29105"/>
        <label>3</label>
    </ligand>
</feature>
<dbReference type="CDD" id="cd00019">
    <property type="entry name" value="AP2Ec"/>
    <property type="match status" value="1"/>
</dbReference>
<dbReference type="InterPro" id="IPR013022">
    <property type="entry name" value="Xyl_isomerase-like_TIM-brl"/>
</dbReference>
<dbReference type="EC" id="3.1.21.2" evidence="7"/>
<dbReference type="PROSITE" id="PS00730">
    <property type="entry name" value="AP_NUCLEASE_F2_2"/>
    <property type="match status" value="1"/>
</dbReference>
<feature type="binding site" evidence="7">
    <location>
        <position position="155"/>
    </location>
    <ligand>
        <name>Zn(2+)</name>
        <dbReference type="ChEBI" id="CHEBI:29105"/>
        <label>1</label>
    </ligand>
</feature>
<keyword evidence="6 7" id="KW-0234">DNA repair</keyword>
<feature type="binding site" evidence="7">
    <location>
        <position position="189"/>
    </location>
    <ligand>
        <name>Zn(2+)</name>
        <dbReference type="ChEBI" id="CHEBI:29105"/>
        <label>2</label>
    </ligand>
</feature>
<dbReference type="AlphaFoldDB" id="A0A345Z3J8"/>
<dbReference type="SMART" id="SM00518">
    <property type="entry name" value="AP2Ec"/>
    <property type="match status" value="1"/>
</dbReference>
<dbReference type="GO" id="GO:0008833">
    <property type="term" value="F:deoxyribonuclease IV (phage-T4-induced) activity"/>
    <property type="evidence" value="ECO:0007669"/>
    <property type="project" value="UniProtKB-UniRule"/>
</dbReference>
<comment type="similarity">
    <text evidence="1 7">Belongs to the AP endonuclease 2 family.</text>
</comment>
<dbReference type="NCBIfam" id="TIGR00587">
    <property type="entry name" value="nfo"/>
    <property type="match status" value="1"/>
</dbReference>
<dbReference type="GO" id="GO:0008081">
    <property type="term" value="F:phosphoric diester hydrolase activity"/>
    <property type="evidence" value="ECO:0007669"/>
    <property type="project" value="TreeGrafter"/>
</dbReference>
<proteinExistence type="inferred from homology"/>
<dbReference type="OrthoDB" id="9805666at2"/>
<keyword evidence="3 7" id="KW-0227">DNA damage</keyword>
<keyword evidence="5 7" id="KW-0862">Zinc</keyword>
<dbReference type="GO" id="GO:0006284">
    <property type="term" value="P:base-excision repair"/>
    <property type="evidence" value="ECO:0007669"/>
    <property type="project" value="TreeGrafter"/>
</dbReference>
<dbReference type="InterPro" id="IPR001719">
    <property type="entry name" value="AP_endonuc_2"/>
</dbReference>
<dbReference type="InterPro" id="IPR036237">
    <property type="entry name" value="Xyl_isomerase-like_sf"/>
</dbReference>
<evidence type="ECO:0000256" key="2">
    <source>
        <dbReference type="ARBA" id="ARBA00022723"/>
    </source>
</evidence>
<feature type="binding site" evidence="7">
    <location>
        <position position="224"/>
    </location>
    <ligand>
        <name>Zn(2+)</name>
        <dbReference type="ChEBI" id="CHEBI:29105"/>
        <label>2</label>
    </ligand>
</feature>
<keyword evidence="7" id="KW-0540">Nuclease</keyword>
<keyword evidence="4 7" id="KW-0378">Hydrolase</keyword>
<dbReference type="InterPro" id="IPR018246">
    <property type="entry name" value="AP_endonuc_F2_Zn_BS"/>
</dbReference>
<keyword evidence="10" id="KW-1185">Reference proteome</keyword>
<comment type="function">
    <text evidence="7">Endonuclease IV plays a role in DNA repair. It cleaves phosphodiester bonds at apurinic or apyrimidinic (AP) sites, generating a 3'-hydroxyl group and a 5'-terminal sugar phosphate.</text>
</comment>
<protein>
    <recommendedName>
        <fullName evidence="7">Probable endonuclease 4</fullName>
        <ecNumber evidence="7">3.1.21.2</ecNumber>
    </recommendedName>
    <alternativeName>
        <fullName evidence="7">Endodeoxyribonuclease IV</fullName>
    </alternativeName>
    <alternativeName>
        <fullName evidence="7">Endonuclease IV</fullName>
    </alternativeName>
</protein>
<evidence type="ECO:0000256" key="6">
    <source>
        <dbReference type="ARBA" id="ARBA00023204"/>
    </source>
</evidence>
<feature type="binding site" evidence="7">
    <location>
        <position position="120"/>
    </location>
    <ligand>
        <name>Zn(2+)</name>
        <dbReference type="ChEBI" id="CHEBI:29105"/>
        <label>1</label>
    </ligand>
</feature>
<evidence type="ECO:0000256" key="5">
    <source>
        <dbReference type="ARBA" id="ARBA00022833"/>
    </source>
</evidence>
<evidence type="ECO:0000256" key="4">
    <source>
        <dbReference type="ARBA" id="ARBA00022801"/>
    </source>
</evidence>
<feature type="binding site" evidence="7">
    <location>
        <position position="237"/>
    </location>
    <ligand>
        <name>Zn(2+)</name>
        <dbReference type="ChEBI" id="CHEBI:29105"/>
        <label>3</label>
    </ligand>
</feature>
<evidence type="ECO:0000313" key="9">
    <source>
        <dbReference type="EMBL" id="AXK51177.1"/>
    </source>
</evidence>
<feature type="binding site" evidence="7">
    <location>
        <position position="79"/>
    </location>
    <ligand>
        <name>Zn(2+)</name>
        <dbReference type="ChEBI" id="CHEBI:29105"/>
        <label>1</label>
    </ligand>
</feature>
<evidence type="ECO:0000259" key="8">
    <source>
        <dbReference type="Pfam" id="PF01261"/>
    </source>
</evidence>
<feature type="binding site" evidence="7">
    <location>
        <position position="155"/>
    </location>
    <ligand>
        <name>Zn(2+)</name>
        <dbReference type="ChEBI" id="CHEBI:29105"/>
        <label>2</label>
    </ligand>
</feature>
<dbReference type="SUPFAM" id="SSF51658">
    <property type="entry name" value="Xylose isomerase-like"/>
    <property type="match status" value="1"/>
</dbReference>
<evidence type="ECO:0000256" key="7">
    <source>
        <dbReference type="HAMAP-Rule" id="MF_00152"/>
    </source>
</evidence>
<evidence type="ECO:0000313" key="10">
    <source>
        <dbReference type="Proteomes" id="UP000254792"/>
    </source>
</evidence>
<dbReference type="PANTHER" id="PTHR21445">
    <property type="entry name" value="ENDONUCLEASE IV ENDODEOXYRIBONUCLEASE IV"/>
    <property type="match status" value="1"/>
</dbReference>
<name>A0A345Z3J8_9MOLU</name>
<dbReference type="GO" id="GO:0003677">
    <property type="term" value="F:DNA binding"/>
    <property type="evidence" value="ECO:0007669"/>
    <property type="project" value="InterPro"/>
</dbReference>
<evidence type="ECO:0000256" key="1">
    <source>
        <dbReference type="ARBA" id="ARBA00005340"/>
    </source>
</evidence>
<dbReference type="GO" id="GO:0003906">
    <property type="term" value="F:DNA-(apurinic or apyrimidinic site) endonuclease activity"/>
    <property type="evidence" value="ECO:0007669"/>
    <property type="project" value="TreeGrafter"/>
</dbReference>
<comment type="catalytic activity">
    <reaction evidence="7">
        <text>Endonucleolytic cleavage to 5'-phosphooligonucleotide end-products.</text>
        <dbReference type="EC" id="3.1.21.2"/>
    </reaction>
</comment>
<sequence>MSLAENKKLLLGCHVSMNKPGKYLLGSLQEALDCGANTFMIFTGAPQNTRRTPVEELNISEFREKMTENNIDINDLIVHGPYTINLANSLKPETFEFGVRLLKEEINRVEAIGIKTLVLHPGSSLGAPIEQALNQLVKGLNEVIKPGQNVKIALETMAGKGNEVGTKFEDFKYIIDRLKYPEFVGVCFDTCHLNDAGYNVKNDFNSVIEEFDKIVGLDKLLAVHLNDSLNESGSRKDRHANIGYGKIGFDSLLSITENPRLQGIPIVLETPWVNDQNPYKTEIAMLKEKKFKDNFPELNNEK</sequence>
<feature type="binding site" evidence="7">
    <location>
        <position position="192"/>
    </location>
    <ligand>
        <name>Zn(2+)</name>
        <dbReference type="ChEBI" id="CHEBI:29105"/>
        <label>3</label>
    </ligand>
</feature>
<dbReference type="HAMAP" id="MF_00152">
    <property type="entry name" value="Nfo"/>
    <property type="match status" value="1"/>
</dbReference>
<organism evidence="9 10">
    <name type="scientific">Spiroplasma alleghenense</name>
    <dbReference type="NCBI Taxonomy" id="216931"/>
    <lineage>
        <taxon>Bacteria</taxon>
        <taxon>Bacillati</taxon>
        <taxon>Mycoplasmatota</taxon>
        <taxon>Mollicutes</taxon>
        <taxon>Entomoplasmatales</taxon>
        <taxon>Spiroplasmataceae</taxon>
        <taxon>Spiroplasma</taxon>
    </lineage>
</organism>